<dbReference type="AlphaFoldDB" id="K0KNM7"/>
<evidence type="ECO:0000313" key="2">
    <source>
        <dbReference type="Proteomes" id="UP000009328"/>
    </source>
</evidence>
<dbReference type="Proteomes" id="UP000009328">
    <property type="component" value="Unassembled WGS sequence"/>
</dbReference>
<sequence length="282" mass="32751">MRLPSEILFIFAYHAVPEILEFDLLRSPPNRDDEVISKSVVEEILLVAEIPEVESIINECGLRSKLKYPLDYGLYSEFLIRRLRGKLHYLNKTVPTNFHEFMLWLSCDIRSVVSIDGKLELKSPISRKLSTIEKSYAILMKSRSILITIAPRKGFNLNPNKEIKTFYITVPKSALVYVDPDDIFNEELNLDVLESLLSNLKLLNADQFGLSFLSYNIEESHSSNSKDYEGLKYENTLVCREPYKESDGTYKGFDNRVEFHLKLLREYHKNPSNVKESRNKQM</sequence>
<organism evidence="1 2">
    <name type="scientific">Wickerhamomyces ciferrii (strain ATCC 14091 / BCRC 22168 / CBS 111 / JCM 3599 / NBRC 0793 / NRRL Y-1031 F-60-10)</name>
    <name type="common">Yeast</name>
    <name type="synonym">Pichia ciferrii</name>
    <dbReference type="NCBI Taxonomy" id="1206466"/>
    <lineage>
        <taxon>Eukaryota</taxon>
        <taxon>Fungi</taxon>
        <taxon>Dikarya</taxon>
        <taxon>Ascomycota</taxon>
        <taxon>Saccharomycotina</taxon>
        <taxon>Saccharomycetes</taxon>
        <taxon>Phaffomycetales</taxon>
        <taxon>Wickerhamomycetaceae</taxon>
        <taxon>Wickerhamomyces</taxon>
    </lineage>
</organism>
<accession>K0KNM7</accession>
<protein>
    <submittedName>
        <fullName evidence="1">Uncharacterized protein</fullName>
    </submittedName>
</protein>
<dbReference type="EMBL" id="CAIF01000088">
    <property type="protein sequence ID" value="CCH43757.1"/>
    <property type="molecule type" value="Genomic_DNA"/>
</dbReference>
<dbReference type="HOGENOM" id="CLU_987676_0_0_1"/>
<dbReference type="InParanoid" id="K0KNM7"/>
<gene>
    <name evidence="1" type="ORF">BN7_3311</name>
</gene>
<comment type="caution">
    <text evidence="1">The sequence shown here is derived from an EMBL/GenBank/DDBJ whole genome shotgun (WGS) entry which is preliminary data.</text>
</comment>
<keyword evidence="2" id="KW-1185">Reference proteome</keyword>
<evidence type="ECO:0000313" key="1">
    <source>
        <dbReference type="EMBL" id="CCH43757.1"/>
    </source>
</evidence>
<reference evidence="1 2" key="1">
    <citation type="journal article" date="2012" name="Eukaryot. Cell">
        <title>Draft genome sequence of Wickerhamomyces ciferrii NRRL Y-1031 F-60-10.</title>
        <authorList>
            <person name="Schneider J."/>
            <person name="Andrea H."/>
            <person name="Blom J."/>
            <person name="Jaenicke S."/>
            <person name="Ruckert C."/>
            <person name="Schorsch C."/>
            <person name="Szczepanowski R."/>
            <person name="Farwick M."/>
            <person name="Goesmann A."/>
            <person name="Puhler A."/>
            <person name="Schaffer S."/>
            <person name="Tauch A."/>
            <person name="Kohler T."/>
            <person name="Brinkrolf K."/>
        </authorList>
    </citation>
    <scope>NUCLEOTIDE SEQUENCE [LARGE SCALE GENOMIC DNA]</scope>
    <source>
        <strain evidence="2">ATCC 14091 / BCRC 22168 / CBS 111 / JCM 3599 / NBRC 0793 / NRRL Y-1031 F-60-10</strain>
    </source>
</reference>
<proteinExistence type="predicted"/>
<name>K0KNM7_WICCF</name>